<organism evidence="2">
    <name type="scientific">Desulfovibrio sp. U5L</name>
    <dbReference type="NCBI Taxonomy" id="596152"/>
    <lineage>
        <taxon>Bacteria</taxon>
        <taxon>Pseudomonadati</taxon>
        <taxon>Thermodesulfobacteriota</taxon>
        <taxon>Desulfovibrionia</taxon>
        <taxon>Desulfovibrionales</taxon>
        <taxon>Desulfovibrionaceae</taxon>
        <taxon>Desulfovibrio</taxon>
    </lineage>
</organism>
<feature type="domain" description="Helix-turn-helix" evidence="1">
    <location>
        <begin position="12"/>
        <end position="57"/>
    </location>
</feature>
<proteinExistence type="predicted"/>
<dbReference type="EMBL" id="JH600068">
    <property type="protein sequence ID" value="EIG52875.1"/>
    <property type="molecule type" value="Genomic_DNA"/>
</dbReference>
<dbReference type="STRING" id="596152.DesU5LDRAFT_1175"/>
<evidence type="ECO:0000259" key="1">
    <source>
        <dbReference type="Pfam" id="PF12728"/>
    </source>
</evidence>
<dbReference type="SUPFAM" id="SSF46955">
    <property type="entry name" value="Putative DNA-binding domain"/>
    <property type="match status" value="1"/>
</dbReference>
<dbReference type="InterPro" id="IPR036388">
    <property type="entry name" value="WH-like_DNA-bd_sf"/>
</dbReference>
<dbReference type="HOGENOM" id="CLU_140176_9_3_7"/>
<evidence type="ECO:0000313" key="2">
    <source>
        <dbReference type="EMBL" id="EIG52875.1"/>
    </source>
</evidence>
<reference evidence="2" key="1">
    <citation type="submission" date="2011-11" db="EMBL/GenBank/DDBJ databases">
        <title>Improved High-Quality Draft sequence of Desulfovibrio sp. U5L.</title>
        <authorList>
            <consortium name="US DOE Joint Genome Institute"/>
            <person name="Lucas S."/>
            <person name="Han J."/>
            <person name="Lapidus A."/>
            <person name="Cheng J.-F."/>
            <person name="Goodwin L."/>
            <person name="Pitluck S."/>
            <person name="Peters L."/>
            <person name="Ovchinnikova G."/>
            <person name="Held B."/>
            <person name="Detter J.C."/>
            <person name="Han C."/>
            <person name="Tapia R."/>
            <person name="Land M."/>
            <person name="Hauser L."/>
            <person name="Kyrpides N."/>
            <person name="Ivanova N."/>
            <person name="Pagani I."/>
            <person name="Gabster J."/>
            <person name="Walker C."/>
            <person name="Stolyar S."/>
            <person name="Stahl D."/>
            <person name="Arkin A."/>
            <person name="Dehal P."/>
            <person name="Hazen T."/>
            <person name="Woyke T."/>
        </authorList>
    </citation>
    <scope>NUCLEOTIDE SEQUENCE [LARGE SCALE GENOMIC DNA]</scope>
    <source>
        <strain evidence="2">U5L</strain>
    </source>
</reference>
<sequence>MKNLHGIDEKRAAEQLGVSVHTLRMWRHRGRGPVYSKLGRRVLYLRPDLDAYLESCRVQPVNAA</sequence>
<dbReference type="InterPro" id="IPR041657">
    <property type="entry name" value="HTH_17"/>
</dbReference>
<dbReference type="Pfam" id="PF12728">
    <property type="entry name" value="HTH_17"/>
    <property type="match status" value="1"/>
</dbReference>
<accession>I2PZB9</accession>
<name>I2PZB9_9BACT</name>
<dbReference type="eggNOG" id="ENOG5031DAV">
    <property type="taxonomic scope" value="Bacteria"/>
</dbReference>
<dbReference type="Gene3D" id="1.10.10.10">
    <property type="entry name" value="Winged helix-like DNA-binding domain superfamily/Winged helix DNA-binding domain"/>
    <property type="match status" value="1"/>
</dbReference>
<dbReference type="AlphaFoldDB" id="I2PZB9"/>
<dbReference type="InterPro" id="IPR009061">
    <property type="entry name" value="DNA-bd_dom_put_sf"/>
</dbReference>
<protein>
    <recommendedName>
        <fullName evidence="1">Helix-turn-helix domain-containing protein</fullName>
    </recommendedName>
</protein>
<gene>
    <name evidence="2" type="ORF">DesU5LDRAFT_1175</name>
</gene>